<evidence type="ECO:0000313" key="7">
    <source>
        <dbReference type="Ensembl" id="ENSCCRP00000011426.2"/>
    </source>
</evidence>
<evidence type="ECO:0000256" key="6">
    <source>
        <dbReference type="SAM" id="MobiDB-lite"/>
    </source>
</evidence>
<comment type="subcellular location">
    <subcellularLocation>
        <location evidence="1">Cytoplasm</location>
        <location evidence="1">Cytoskeleton</location>
    </subcellularLocation>
</comment>
<keyword evidence="3" id="KW-0963">Cytoplasm</keyword>
<feature type="compositionally biased region" description="Polar residues" evidence="6">
    <location>
        <begin position="305"/>
        <end position="327"/>
    </location>
</feature>
<feature type="region of interest" description="Disordered" evidence="6">
    <location>
        <begin position="415"/>
        <end position="586"/>
    </location>
</feature>
<feature type="compositionally biased region" description="Polar residues" evidence="6">
    <location>
        <begin position="361"/>
        <end position="374"/>
    </location>
</feature>
<evidence type="ECO:0000313" key="8">
    <source>
        <dbReference type="Proteomes" id="UP001108240"/>
    </source>
</evidence>
<proteinExistence type="inferred from homology"/>
<dbReference type="AlphaFoldDB" id="A0A8C1A5K0"/>
<feature type="compositionally biased region" description="Pro residues" evidence="6">
    <location>
        <begin position="379"/>
        <end position="388"/>
    </location>
</feature>
<keyword evidence="4" id="KW-0175">Coiled coil</keyword>
<feature type="region of interest" description="Disordered" evidence="6">
    <location>
        <begin position="339"/>
        <end position="399"/>
    </location>
</feature>
<dbReference type="GeneTree" id="ENSGT00950000182941"/>
<name>A0A8C1A5K0_CYPCA</name>
<dbReference type="Pfam" id="PF05672">
    <property type="entry name" value="MAP7"/>
    <property type="match status" value="1"/>
</dbReference>
<feature type="compositionally biased region" description="Polar residues" evidence="6">
    <location>
        <begin position="251"/>
        <end position="260"/>
    </location>
</feature>
<accession>A0A8C1A5K0</accession>
<evidence type="ECO:0000256" key="4">
    <source>
        <dbReference type="ARBA" id="ARBA00023054"/>
    </source>
</evidence>
<feature type="region of interest" description="Disordered" evidence="6">
    <location>
        <begin position="167"/>
        <end position="193"/>
    </location>
</feature>
<dbReference type="GO" id="GO:0015630">
    <property type="term" value="C:microtubule cytoskeleton"/>
    <property type="evidence" value="ECO:0007669"/>
    <property type="project" value="InterPro"/>
</dbReference>
<evidence type="ECO:0000256" key="3">
    <source>
        <dbReference type="ARBA" id="ARBA00022490"/>
    </source>
</evidence>
<evidence type="ECO:0000256" key="2">
    <source>
        <dbReference type="ARBA" id="ARBA00007525"/>
    </source>
</evidence>
<keyword evidence="8" id="KW-1185">Reference proteome</keyword>
<feature type="compositionally biased region" description="Acidic residues" evidence="6">
    <location>
        <begin position="351"/>
        <end position="360"/>
    </location>
</feature>
<reference evidence="7" key="1">
    <citation type="submission" date="2025-08" db="UniProtKB">
        <authorList>
            <consortium name="Ensembl"/>
        </authorList>
    </citation>
    <scope>IDENTIFICATION</scope>
</reference>
<protein>
    <submittedName>
        <fullName evidence="7">Microtubule-associated protein 7a</fullName>
    </submittedName>
</protein>
<feature type="compositionally biased region" description="Basic and acidic residues" evidence="6">
    <location>
        <begin position="167"/>
        <end position="181"/>
    </location>
</feature>
<feature type="compositionally biased region" description="Basic and acidic residues" evidence="6">
    <location>
        <begin position="437"/>
        <end position="557"/>
    </location>
</feature>
<reference evidence="7" key="2">
    <citation type="submission" date="2025-09" db="UniProtKB">
        <authorList>
            <consortium name="Ensembl"/>
        </authorList>
    </citation>
    <scope>IDENTIFICATION</scope>
</reference>
<dbReference type="GO" id="GO:0000226">
    <property type="term" value="P:microtubule cytoskeleton organization"/>
    <property type="evidence" value="ECO:0007669"/>
    <property type="project" value="InterPro"/>
</dbReference>
<organism evidence="7 8">
    <name type="scientific">Cyprinus carpio carpio</name>
    <dbReference type="NCBI Taxonomy" id="630221"/>
    <lineage>
        <taxon>Eukaryota</taxon>
        <taxon>Metazoa</taxon>
        <taxon>Chordata</taxon>
        <taxon>Craniata</taxon>
        <taxon>Vertebrata</taxon>
        <taxon>Euteleostomi</taxon>
        <taxon>Actinopterygii</taxon>
        <taxon>Neopterygii</taxon>
        <taxon>Teleostei</taxon>
        <taxon>Ostariophysi</taxon>
        <taxon>Cypriniformes</taxon>
        <taxon>Cyprinidae</taxon>
        <taxon>Cyprininae</taxon>
        <taxon>Cyprinus</taxon>
    </lineage>
</organism>
<sequence length="620" mass="72433">MPAHLSLAEQESVWRKTARTAELGLAAISEKGRMKMCDTARKQRDSRSDVKTDVKPIALEQKRKACAPLNIKSAQININTRNGNNTESNALKVDERLRLARERREAHQKQLVLRERGWLAKEERAKQFYEKNLEDRRKKLEEQRQREERRRMAVEEKRKQRLKEERERYESVVRKTMEKSQKAKQKPGHCSRSVTKNKINNAKRRSLSQWEIELVHRLQTPTISYLARSRSAVCLSRDTVVPICHRSASCHTMNSSTTRKPQVHCGKVPNRLASSSPNLTIRRTTNRELVAKGDFEGQGLKKPQLQATTNEIKPKQHTTPTENTVLPTSWLQNRSHVRQATLKQDSLPPLPEEEDLESDETLAQQCLQDNQRQSNPATNGPPNPPAGPQIPNGPSQIGDMAQVRPTAWTTDAEEATRLLMEKRRQARLQREEEEEEQRLKEEMERKSREGLSRRRVEERAREEAESLRLEEEKRKREEEERLKAQEENARRQKEGENRLQQQREQEARQRVLAEQQRLERESRFQREEAERQERKKRLEEIMKRTRQTGSDDKKAASVKDNLPCDNVKSVIRQPDPGKMPKLELRDEEDMLPTVAFKERRSFRSLSGLDEIQAHQQTEVI</sequence>
<feature type="region of interest" description="Disordered" evidence="6">
    <location>
        <begin position="293"/>
        <end position="327"/>
    </location>
</feature>
<dbReference type="InterPro" id="IPR051483">
    <property type="entry name" value="MAP7_domain-containing"/>
</dbReference>
<dbReference type="Ensembl" id="ENSCCRT00000012491.2">
    <property type="protein sequence ID" value="ENSCCRP00000011426.2"/>
    <property type="gene ID" value="ENSCCRG00000006637.2"/>
</dbReference>
<dbReference type="Proteomes" id="UP001108240">
    <property type="component" value="Unplaced"/>
</dbReference>
<dbReference type="OMA" id="NLPCENV"/>
<dbReference type="PANTHER" id="PTHR15073:SF4">
    <property type="entry name" value="ENSCONSIN"/>
    <property type="match status" value="1"/>
</dbReference>
<comment type="similarity">
    <text evidence="2">Belongs to the MAP7 family.</text>
</comment>
<feature type="region of interest" description="Disordered" evidence="6">
    <location>
        <begin position="251"/>
        <end position="278"/>
    </location>
</feature>
<keyword evidence="5" id="KW-0206">Cytoskeleton</keyword>
<evidence type="ECO:0000256" key="5">
    <source>
        <dbReference type="ARBA" id="ARBA00023212"/>
    </source>
</evidence>
<dbReference type="PANTHER" id="PTHR15073">
    <property type="entry name" value="MICROTUBULE-ASSOCIATED PROTEIN"/>
    <property type="match status" value="1"/>
</dbReference>
<dbReference type="InterPro" id="IPR008604">
    <property type="entry name" value="MAP7_fam"/>
</dbReference>
<feature type="region of interest" description="Disordered" evidence="6">
    <location>
        <begin position="142"/>
        <end position="161"/>
    </location>
</feature>
<evidence type="ECO:0000256" key="1">
    <source>
        <dbReference type="ARBA" id="ARBA00004245"/>
    </source>
</evidence>